<keyword evidence="2" id="KW-1185">Reference proteome</keyword>
<name>A0ABM9MLI2_9LACO</name>
<sequence>MKLDEILKVAKKPKLKEFDCFTKLGPFSLNGYVVIPDDFPLDYYDEFYRSIDDEPIGGMTFGGYFTLINGNLEIVYRGVHLGTTEENEKNAEKIKDLCVRCIGFDDSHAWPIDLTGTDGAKYLANELKKLAGKSNEA</sequence>
<proteinExistence type="predicted"/>
<dbReference type="RefSeq" id="WP_338345759.1">
    <property type="nucleotide sequence ID" value="NZ_CAUZLR010000001.1"/>
</dbReference>
<gene>
    <name evidence="1" type="ORF">R54839_PPFHFPJH_00137</name>
</gene>
<dbReference type="EMBL" id="CAUZLR010000001">
    <property type="protein sequence ID" value="CAK1224723.1"/>
    <property type="molecule type" value="Genomic_DNA"/>
</dbReference>
<comment type="caution">
    <text evidence="1">The sequence shown here is derived from an EMBL/GenBank/DDBJ whole genome shotgun (WGS) entry which is preliminary data.</text>
</comment>
<organism evidence="1 2">
    <name type="scientific">Fructobacillus fructosus</name>
    <dbReference type="NCBI Taxonomy" id="1631"/>
    <lineage>
        <taxon>Bacteria</taxon>
        <taxon>Bacillati</taxon>
        <taxon>Bacillota</taxon>
        <taxon>Bacilli</taxon>
        <taxon>Lactobacillales</taxon>
        <taxon>Lactobacillaceae</taxon>
        <taxon>Fructobacillus</taxon>
    </lineage>
</organism>
<evidence type="ECO:0000313" key="1">
    <source>
        <dbReference type="EMBL" id="CAK1224723.1"/>
    </source>
</evidence>
<protein>
    <submittedName>
        <fullName evidence="1">Uncharacterized protein</fullName>
    </submittedName>
</protein>
<dbReference type="Proteomes" id="UP001314261">
    <property type="component" value="Unassembled WGS sequence"/>
</dbReference>
<accession>A0ABM9MLI2</accession>
<reference evidence="1 2" key="1">
    <citation type="submission" date="2023-10" db="EMBL/GenBank/DDBJ databases">
        <authorList>
            <person name="Botero Cardona J."/>
        </authorList>
    </citation>
    <scope>NUCLEOTIDE SEQUENCE [LARGE SCALE GENOMIC DNA]</scope>
    <source>
        <strain evidence="1 2">R-54839</strain>
    </source>
</reference>
<evidence type="ECO:0000313" key="2">
    <source>
        <dbReference type="Proteomes" id="UP001314261"/>
    </source>
</evidence>